<dbReference type="AlphaFoldDB" id="A0A8U0RWQ8"/>
<feature type="region of interest" description="Disordered" evidence="1">
    <location>
        <begin position="102"/>
        <end position="194"/>
    </location>
</feature>
<reference evidence="3" key="1">
    <citation type="submission" date="2025-08" db="UniProtKB">
        <authorList>
            <consortium name="RefSeq"/>
        </authorList>
    </citation>
    <scope>IDENTIFICATION</scope>
    <source>
        <tissue evidence="3">Brain</tissue>
    </source>
</reference>
<feature type="compositionally biased region" description="Polar residues" evidence="1">
    <location>
        <begin position="135"/>
        <end position="146"/>
    </location>
</feature>
<evidence type="ECO:0000313" key="3">
    <source>
        <dbReference type="RefSeq" id="XP_044930886.1"/>
    </source>
</evidence>
<protein>
    <submittedName>
        <fullName evidence="3">Linker for activation of T-cells family member 2 isoform X3</fullName>
    </submittedName>
</protein>
<dbReference type="CTD" id="7462"/>
<name>A0A8U0RWQ8_MUSPF</name>
<sequence>MGASGSPGPEAQRGVSSSSLSCPGLPLPTLVLVPVCPSLLSVTWALGGQTLVRHSSVFFQGGESTELCGGPDLFLGQASLAWGPGGHGLRRGPNKEGQAAALLPQPRGDQTGTQIRPRSSPPMRTTRMPIPTRTCSSARGRSPTQVTRDRRITRTPHPSGSGGSPGGPWSEPRGKSLRPRQAAQTRTTTTTLIT</sequence>
<evidence type="ECO:0000313" key="2">
    <source>
        <dbReference type="Proteomes" id="UP000000715"/>
    </source>
</evidence>
<dbReference type="GeneID" id="101683503"/>
<keyword evidence="2" id="KW-1185">Reference proteome</keyword>
<feature type="compositionally biased region" description="Low complexity" evidence="1">
    <location>
        <begin position="180"/>
        <end position="194"/>
    </location>
</feature>
<dbReference type="RefSeq" id="XP_044930886.1">
    <property type="nucleotide sequence ID" value="XM_045074951.1"/>
</dbReference>
<dbReference type="Proteomes" id="UP000000715">
    <property type="component" value="Unplaced"/>
</dbReference>
<gene>
    <name evidence="3" type="primary">LAT2</name>
</gene>
<evidence type="ECO:0000256" key="1">
    <source>
        <dbReference type="SAM" id="MobiDB-lite"/>
    </source>
</evidence>
<accession>A0A8U0RWQ8</accession>
<proteinExistence type="predicted"/>
<organism evidence="2 3">
    <name type="scientific">Mustela putorius furo</name>
    <name type="common">European domestic ferret</name>
    <name type="synonym">Mustela furo</name>
    <dbReference type="NCBI Taxonomy" id="9669"/>
    <lineage>
        <taxon>Eukaryota</taxon>
        <taxon>Metazoa</taxon>
        <taxon>Chordata</taxon>
        <taxon>Craniata</taxon>
        <taxon>Vertebrata</taxon>
        <taxon>Euteleostomi</taxon>
        <taxon>Mammalia</taxon>
        <taxon>Eutheria</taxon>
        <taxon>Laurasiatheria</taxon>
        <taxon>Carnivora</taxon>
        <taxon>Caniformia</taxon>
        <taxon>Musteloidea</taxon>
        <taxon>Mustelidae</taxon>
        <taxon>Mustelinae</taxon>
        <taxon>Mustela</taxon>
    </lineage>
</organism>
<feature type="compositionally biased region" description="Low complexity" evidence="1">
    <location>
        <begin position="116"/>
        <end position="134"/>
    </location>
</feature>